<accession>A0A9D1SSL6</accession>
<evidence type="ECO:0000256" key="5">
    <source>
        <dbReference type="ARBA" id="ARBA00023125"/>
    </source>
</evidence>
<dbReference type="GO" id="GO:0000976">
    <property type="term" value="F:transcription cis-regulatory region binding"/>
    <property type="evidence" value="ECO:0007669"/>
    <property type="project" value="TreeGrafter"/>
</dbReference>
<evidence type="ECO:0000256" key="8">
    <source>
        <dbReference type="PROSITE-ProRule" id="PRU00169"/>
    </source>
</evidence>
<dbReference type="PROSITE" id="PS51755">
    <property type="entry name" value="OMPR_PHOB"/>
    <property type="match status" value="1"/>
</dbReference>
<evidence type="ECO:0000256" key="2">
    <source>
        <dbReference type="ARBA" id="ARBA00022553"/>
    </source>
</evidence>
<dbReference type="EMBL" id="DVNZ01000026">
    <property type="protein sequence ID" value="HIU93669.1"/>
    <property type="molecule type" value="Genomic_DNA"/>
</dbReference>
<dbReference type="GO" id="GO:0000156">
    <property type="term" value="F:phosphorelay response regulator activity"/>
    <property type="evidence" value="ECO:0007669"/>
    <property type="project" value="TreeGrafter"/>
</dbReference>
<feature type="domain" description="Response regulatory" evidence="10">
    <location>
        <begin position="2"/>
        <end position="116"/>
    </location>
</feature>
<feature type="domain" description="OmpR/PhoB-type" evidence="11">
    <location>
        <begin position="123"/>
        <end position="185"/>
    </location>
</feature>
<dbReference type="InterPro" id="IPR036388">
    <property type="entry name" value="WH-like_DNA-bd_sf"/>
</dbReference>
<gene>
    <name evidence="12" type="ORF">IAD24_00780</name>
</gene>
<keyword evidence="2 8" id="KW-0597">Phosphoprotein</keyword>
<evidence type="ECO:0000259" key="10">
    <source>
        <dbReference type="PROSITE" id="PS50110"/>
    </source>
</evidence>
<dbReference type="Gene3D" id="3.40.50.2300">
    <property type="match status" value="1"/>
</dbReference>
<dbReference type="PANTHER" id="PTHR48111">
    <property type="entry name" value="REGULATOR OF RPOS"/>
    <property type="match status" value="1"/>
</dbReference>
<evidence type="ECO:0000256" key="9">
    <source>
        <dbReference type="PROSITE-ProRule" id="PRU01091"/>
    </source>
</evidence>
<dbReference type="Gene3D" id="6.10.250.690">
    <property type="match status" value="1"/>
</dbReference>
<dbReference type="SUPFAM" id="SSF52172">
    <property type="entry name" value="CheY-like"/>
    <property type="match status" value="1"/>
</dbReference>
<reference evidence="12" key="1">
    <citation type="submission" date="2020-10" db="EMBL/GenBank/DDBJ databases">
        <authorList>
            <person name="Gilroy R."/>
        </authorList>
    </citation>
    <scope>NUCLEOTIDE SEQUENCE</scope>
    <source>
        <strain evidence="12">ChiGjej2B2-16831</strain>
    </source>
</reference>
<comment type="function">
    <text evidence="7">May play the central regulatory role in sporulation. It may be an element of the effector pathway responsible for the activation of sporulation genes in response to nutritional stress. Spo0A may act in concert with spo0H (a sigma factor) to control the expression of some genes that are critical to the sporulation process.</text>
</comment>
<dbReference type="Gene3D" id="1.10.10.10">
    <property type="entry name" value="Winged helix-like DNA-binding domain superfamily/Winged helix DNA-binding domain"/>
    <property type="match status" value="1"/>
</dbReference>
<feature type="modified residue" description="4-aspartylphosphate" evidence="8">
    <location>
        <position position="51"/>
    </location>
</feature>
<reference evidence="12" key="2">
    <citation type="journal article" date="2021" name="PeerJ">
        <title>Extensive microbial diversity within the chicken gut microbiome revealed by metagenomics and culture.</title>
        <authorList>
            <person name="Gilroy R."/>
            <person name="Ravi A."/>
            <person name="Getino M."/>
            <person name="Pursley I."/>
            <person name="Horton D.L."/>
            <person name="Alikhan N.F."/>
            <person name="Baker D."/>
            <person name="Gharbi K."/>
            <person name="Hall N."/>
            <person name="Watson M."/>
            <person name="Adriaenssens E.M."/>
            <person name="Foster-Nyarko E."/>
            <person name="Jarju S."/>
            <person name="Secka A."/>
            <person name="Antonio M."/>
            <person name="Oren A."/>
            <person name="Chaudhuri R.R."/>
            <person name="La Ragione R."/>
            <person name="Hildebrand F."/>
            <person name="Pallen M.J."/>
        </authorList>
    </citation>
    <scope>NUCLEOTIDE SEQUENCE</scope>
    <source>
        <strain evidence="12">ChiGjej2B2-16831</strain>
    </source>
</reference>
<feature type="DNA-binding region" description="OmpR/PhoB-type" evidence="9">
    <location>
        <begin position="123"/>
        <end position="185"/>
    </location>
</feature>
<evidence type="ECO:0000256" key="6">
    <source>
        <dbReference type="ARBA" id="ARBA00023163"/>
    </source>
</evidence>
<evidence type="ECO:0000259" key="11">
    <source>
        <dbReference type="PROSITE" id="PS51755"/>
    </source>
</evidence>
<keyword evidence="6" id="KW-0804">Transcription</keyword>
<dbReference type="AlphaFoldDB" id="A0A9D1SSL6"/>
<dbReference type="InterPro" id="IPR039420">
    <property type="entry name" value="WalR-like"/>
</dbReference>
<organism evidence="12 13">
    <name type="scientific">Candidatus Aphodomorpha intestinavium</name>
    <dbReference type="NCBI Taxonomy" id="2840672"/>
    <lineage>
        <taxon>Bacteria</taxon>
        <taxon>Bacillati</taxon>
        <taxon>Bacillota</taxon>
        <taxon>Clostridia</taxon>
        <taxon>Eubacteriales</taxon>
        <taxon>Candidatus Aphodomorpha</taxon>
    </lineage>
</organism>
<evidence type="ECO:0000313" key="13">
    <source>
        <dbReference type="Proteomes" id="UP000824128"/>
    </source>
</evidence>
<dbReference type="PANTHER" id="PTHR48111:SF22">
    <property type="entry name" value="REGULATOR OF RPOS"/>
    <property type="match status" value="1"/>
</dbReference>
<evidence type="ECO:0000256" key="7">
    <source>
        <dbReference type="ARBA" id="ARBA00024867"/>
    </source>
</evidence>
<evidence type="ECO:0000256" key="3">
    <source>
        <dbReference type="ARBA" id="ARBA00023012"/>
    </source>
</evidence>
<dbReference type="FunFam" id="3.40.50.2300:FF:000001">
    <property type="entry name" value="DNA-binding response regulator PhoB"/>
    <property type="match status" value="1"/>
</dbReference>
<dbReference type="GO" id="GO:0005829">
    <property type="term" value="C:cytosol"/>
    <property type="evidence" value="ECO:0007669"/>
    <property type="project" value="TreeGrafter"/>
</dbReference>
<dbReference type="Proteomes" id="UP000824128">
    <property type="component" value="Unassembled WGS sequence"/>
</dbReference>
<dbReference type="InterPro" id="IPR011006">
    <property type="entry name" value="CheY-like_superfamily"/>
</dbReference>
<name>A0A9D1SSL6_9FIRM</name>
<feature type="non-terminal residue" evidence="12">
    <location>
        <position position="185"/>
    </location>
</feature>
<dbReference type="PROSITE" id="PS50110">
    <property type="entry name" value="RESPONSE_REGULATORY"/>
    <property type="match status" value="1"/>
</dbReference>
<dbReference type="InterPro" id="IPR016032">
    <property type="entry name" value="Sig_transdc_resp-reg_C-effctor"/>
</dbReference>
<dbReference type="Pfam" id="PF00072">
    <property type="entry name" value="Response_reg"/>
    <property type="match status" value="1"/>
</dbReference>
<protein>
    <recommendedName>
        <fullName evidence="1">Stage 0 sporulation protein A homolog</fullName>
    </recommendedName>
</protein>
<keyword evidence="4" id="KW-0805">Transcription regulation</keyword>
<dbReference type="SMART" id="SM00448">
    <property type="entry name" value="REC"/>
    <property type="match status" value="1"/>
</dbReference>
<dbReference type="GO" id="GO:0032993">
    <property type="term" value="C:protein-DNA complex"/>
    <property type="evidence" value="ECO:0007669"/>
    <property type="project" value="TreeGrafter"/>
</dbReference>
<proteinExistence type="predicted"/>
<keyword evidence="3" id="KW-0902">Two-component regulatory system</keyword>
<dbReference type="InterPro" id="IPR001789">
    <property type="entry name" value="Sig_transdc_resp-reg_receiver"/>
</dbReference>
<evidence type="ECO:0000256" key="1">
    <source>
        <dbReference type="ARBA" id="ARBA00018672"/>
    </source>
</evidence>
<sequence>MMILVIEDNRLLCESICDLLHEHGFATEAAYDGDAGLEFALTGVYDLIVLDVMLPGLDGFAIARQLRGRHVGTPILMLTARTGLDDRVEGLNAGADYYLGKPFEGRELLACVNAILRRQGAQVDELRWGDVALDLATAELVCKTRRLRLSAREFALARCLFSAGERIVSKETLLIKVWGWESEAV</sequence>
<keyword evidence="5 9" id="KW-0238">DNA-binding</keyword>
<evidence type="ECO:0000313" key="12">
    <source>
        <dbReference type="EMBL" id="HIU93669.1"/>
    </source>
</evidence>
<dbReference type="Pfam" id="PF00486">
    <property type="entry name" value="Trans_reg_C"/>
    <property type="match status" value="1"/>
</dbReference>
<dbReference type="InterPro" id="IPR001867">
    <property type="entry name" value="OmpR/PhoB-type_DNA-bd"/>
</dbReference>
<dbReference type="SUPFAM" id="SSF46894">
    <property type="entry name" value="C-terminal effector domain of the bipartite response regulators"/>
    <property type="match status" value="1"/>
</dbReference>
<dbReference type="GO" id="GO:0006355">
    <property type="term" value="P:regulation of DNA-templated transcription"/>
    <property type="evidence" value="ECO:0007669"/>
    <property type="project" value="InterPro"/>
</dbReference>
<comment type="caution">
    <text evidence="12">The sequence shown here is derived from an EMBL/GenBank/DDBJ whole genome shotgun (WGS) entry which is preliminary data.</text>
</comment>
<evidence type="ECO:0000256" key="4">
    <source>
        <dbReference type="ARBA" id="ARBA00023015"/>
    </source>
</evidence>